<feature type="chain" id="PRO_5011762336" description="Carbohydrate-binding module family 96 domain-containing protein" evidence="4">
    <location>
        <begin position="34"/>
        <end position="499"/>
    </location>
</feature>
<evidence type="ECO:0000256" key="3">
    <source>
        <dbReference type="ARBA" id="ARBA00022729"/>
    </source>
</evidence>
<dbReference type="InterPro" id="IPR055372">
    <property type="entry name" value="CBM96"/>
</dbReference>
<dbReference type="RefSeq" id="WP_175497812.1">
    <property type="nucleotide sequence ID" value="NZ_FOVF01000001.1"/>
</dbReference>
<dbReference type="EMBL" id="FOVF01000001">
    <property type="protein sequence ID" value="SFM97933.1"/>
    <property type="molecule type" value="Genomic_DNA"/>
</dbReference>
<dbReference type="Pfam" id="PF24517">
    <property type="entry name" value="CBM96"/>
    <property type="match status" value="1"/>
</dbReference>
<dbReference type="SUPFAM" id="SSF52266">
    <property type="entry name" value="SGNH hydrolase"/>
    <property type="match status" value="1"/>
</dbReference>
<sequence>MSMDISAPCTGYAASARTLATAILCLIASCASAQTLPLSDRDIDNPTHWYLGIGEPGLYPGGANLPGGAHLAYGLNRTNAIRPLGSALLPSSAPAIGFVAVGMSNANQEWGRFAWLAANGARHNARVVLVDAAQGGIDATEMDEPGEPYWNFFDQRVAAAGLGLDQVQAVWLKQSIQGGAGVFPTGAATLQQSLAGIVDVLQAHCPNLQVILLSSRIWGAGEPWNFETAFAVKDLIRSQVDAISAGTESRPWLAWGPYLWADGLSPRSDGLFWDPALHLEADLTHPSAGGEQQVADRLDAYLATQYAFARWLFPAGGAAPITRTASADAHVDNTQPNTNFGADPALRWATGTRIYLRFDLSGLAAGLFERVRLVYRVESTPNGAGAGFAYLASPGAWSEATLNWANAPAPGTLIRSIPSTSRGGVVDLDVTAATQAALLAGSTSISLVLVPPAKVGFPGAVLSRESGESPVLLLSGPTLFVDGFEQGLGSIRSSGPSAD</sequence>
<dbReference type="NCBIfam" id="NF033679">
    <property type="entry name" value="DNRLRE_dom"/>
    <property type="match status" value="1"/>
</dbReference>
<keyword evidence="2" id="KW-0964">Secreted</keyword>
<dbReference type="AlphaFoldDB" id="A0A1I4V9S2"/>
<evidence type="ECO:0000256" key="2">
    <source>
        <dbReference type="ARBA" id="ARBA00022525"/>
    </source>
</evidence>
<evidence type="ECO:0000313" key="7">
    <source>
        <dbReference type="Proteomes" id="UP000198575"/>
    </source>
</evidence>
<feature type="signal peptide" evidence="4">
    <location>
        <begin position="1"/>
        <end position="33"/>
    </location>
</feature>
<reference evidence="6 7" key="1">
    <citation type="submission" date="2016-10" db="EMBL/GenBank/DDBJ databases">
        <authorList>
            <person name="de Groot N.N."/>
        </authorList>
    </citation>
    <scope>NUCLEOTIDE SEQUENCE [LARGE SCALE GENOMIC DNA]</scope>
    <source>
        <strain evidence="6 7">CGMCC 1.7659</strain>
    </source>
</reference>
<gene>
    <name evidence="6" type="ORF">SAMN05216289_101249</name>
</gene>
<proteinExistence type="predicted"/>
<evidence type="ECO:0000313" key="6">
    <source>
        <dbReference type="EMBL" id="SFM97933.1"/>
    </source>
</evidence>
<dbReference type="Proteomes" id="UP000198575">
    <property type="component" value="Unassembled WGS sequence"/>
</dbReference>
<protein>
    <recommendedName>
        <fullName evidence="5">Carbohydrate-binding module family 96 domain-containing protein</fullName>
    </recommendedName>
</protein>
<keyword evidence="7" id="KW-1185">Reference proteome</keyword>
<name>A0A1I4V9S2_9GAMM</name>
<evidence type="ECO:0000256" key="1">
    <source>
        <dbReference type="ARBA" id="ARBA00004613"/>
    </source>
</evidence>
<dbReference type="GO" id="GO:0005576">
    <property type="term" value="C:extracellular region"/>
    <property type="evidence" value="ECO:0007669"/>
    <property type="project" value="UniProtKB-SubCell"/>
</dbReference>
<feature type="domain" description="Carbohydrate-binding module family 96" evidence="5">
    <location>
        <begin position="321"/>
        <end position="475"/>
    </location>
</feature>
<evidence type="ECO:0000256" key="4">
    <source>
        <dbReference type="SAM" id="SignalP"/>
    </source>
</evidence>
<organism evidence="6 7">
    <name type="scientific">Dokdonella immobilis</name>
    <dbReference type="NCBI Taxonomy" id="578942"/>
    <lineage>
        <taxon>Bacteria</taxon>
        <taxon>Pseudomonadati</taxon>
        <taxon>Pseudomonadota</taxon>
        <taxon>Gammaproteobacteria</taxon>
        <taxon>Lysobacterales</taxon>
        <taxon>Rhodanobacteraceae</taxon>
        <taxon>Dokdonella</taxon>
    </lineage>
</organism>
<comment type="subcellular location">
    <subcellularLocation>
        <location evidence="1">Secreted</location>
    </subcellularLocation>
</comment>
<keyword evidence="3 4" id="KW-0732">Signal</keyword>
<evidence type="ECO:0000259" key="5">
    <source>
        <dbReference type="Pfam" id="PF24517"/>
    </source>
</evidence>
<accession>A0A1I4V9S2</accession>